<gene>
    <name evidence="8" type="ORF">A8950_0958</name>
</gene>
<evidence type="ECO:0000256" key="6">
    <source>
        <dbReference type="ARBA" id="ARBA00023136"/>
    </source>
</evidence>
<dbReference type="GO" id="GO:0016020">
    <property type="term" value="C:membrane"/>
    <property type="evidence" value="ECO:0007669"/>
    <property type="project" value="UniProtKB-SubCell"/>
</dbReference>
<evidence type="ECO:0000256" key="5">
    <source>
        <dbReference type="ARBA" id="ARBA00022982"/>
    </source>
</evidence>
<dbReference type="GO" id="GO:0022900">
    <property type="term" value="P:electron transport chain"/>
    <property type="evidence" value="ECO:0007669"/>
    <property type="project" value="InterPro"/>
</dbReference>
<evidence type="ECO:0000256" key="1">
    <source>
        <dbReference type="ARBA" id="ARBA00004370"/>
    </source>
</evidence>
<evidence type="ECO:0000313" key="8">
    <source>
        <dbReference type="EMBL" id="TDQ84406.1"/>
    </source>
</evidence>
<name>A0A4R6WSB5_9PROT</name>
<comment type="caution">
    <text evidence="8">The sequence shown here is derived from an EMBL/GenBank/DDBJ whole genome shotgun (WGS) entry which is preliminary data.</text>
</comment>
<dbReference type="OrthoDB" id="9799572at2"/>
<dbReference type="InterPro" id="IPR006885">
    <property type="entry name" value="NADH_UbQ_FeS_4_mit-like"/>
</dbReference>
<dbReference type="AlphaFoldDB" id="A0A4R6WSB5"/>
<proteinExistence type="predicted"/>
<keyword evidence="5" id="KW-0249">Electron transport</keyword>
<dbReference type="PANTHER" id="PTHR12219">
    <property type="entry name" value="NADH-UBIQUINONE OXIDOREDUCTASE"/>
    <property type="match status" value="1"/>
</dbReference>
<dbReference type="EMBL" id="SNYW01000006">
    <property type="protein sequence ID" value="TDQ84406.1"/>
    <property type="molecule type" value="Genomic_DNA"/>
</dbReference>
<evidence type="ECO:0000256" key="3">
    <source>
        <dbReference type="ARBA" id="ARBA00022660"/>
    </source>
</evidence>
<accession>A0A4R6WSB5</accession>
<dbReference type="PANTHER" id="PTHR12219:SF8">
    <property type="entry name" value="NADH DEHYDROGENASE [UBIQUINONE] IRON-SULFUR PROTEIN 4, MITOCHONDRIAL"/>
    <property type="match status" value="1"/>
</dbReference>
<dbReference type="RefSeq" id="WP_133612432.1">
    <property type="nucleotide sequence ID" value="NZ_SNYW01000006.1"/>
</dbReference>
<evidence type="ECO:0000313" key="9">
    <source>
        <dbReference type="Proteomes" id="UP000295783"/>
    </source>
</evidence>
<keyword evidence="4" id="KW-0809">Transit peptide</keyword>
<keyword evidence="9" id="KW-1185">Reference proteome</keyword>
<evidence type="ECO:0000256" key="2">
    <source>
        <dbReference type="ARBA" id="ARBA00022448"/>
    </source>
</evidence>
<comment type="subcellular location">
    <subcellularLocation>
        <location evidence="1">Membrane</location>
    </subcellularLocation>
</comment>
<dbReference type="InterPro" id="IPR038532">
    <property type="entry name" value="NDUFS4-like_sf"/>
</dbReference>
<organism evidence="8 9">
    <name type="scientific">Dongia mobilis</name>
    <dbReference type="NCBI Taxonomy" id="578943"/>
    <lineage>
        <taxon>Bacteria</taxon>
        <taxon>Pseudomonadati</taxon>
        <taxon>Pseudomonadota</taxon>
        <taxon>Alphaproteobacteria</taxon>
        <taxon>Rhodospirillales</taxon>
        <taxon>Dongiaceae</taxon>
        <taxon>Dongia</taxon>
    </lineage>
</organism>
<keyword evidence="2" id="KW-0813">Transport</keyword>
<dbReference type="Proteomes" id="UP000295783">
    <property type="component" value="Unassembled WGS sequence"/>
</dbReference>
<evidence type="ECO:0000256" key="4">
    <source>
        <dbReference type="ARBA" id="ARBA00022946"/>
    </source>
</evidence>
<dbReference type="Pfam" id="PF04800">
    <property type="entry name" value="NDUS4"/>
    <property type="match status" value="1"/>
</dbReference>
<feature type="region of interest" description="Disordered" evidence="7">
    <location>
        <begin position="1"/>
        <end position="20"/>
    </location>
</feature>
<protein>
    <submittedName>
        <fullName evidence="8">ETC complex I subunit-like protein</fullName>
    </submittedName>
</protein>
<sequence>MVARIFRPAKSAMQSGRGGRGADWVLEFAPQSRREADPLMGWTSSNDTRRQVRLTFASKDEAVAYATREGIAFEIQEPKERGVAPKAYADNFRFDRIGRWTH</sequence>
<reference evidence="8 9" key="1">
    <citation type="submission" date="2019-03" db="EMBL/GenBank/DDBJ databases">
        <title>Genomic Encyclopedia of Type Strains, Phase III (KMG-III): the genomes of soil and plant-associated and newly described type strains.</title>
        <authorList>
            <person name="Whitman W."/>
        </authorList>
    </citation>
    <scope>NUCLEOTIDE SEQUENCE [LARGE SCALE GENOMIC DNA]</scope>
    <source>
        <strain evidence="8 9">CGMCC 1.7660</strain>
    </source>
</reference>
<keyword evidence="6" id="KW-0472">Membrane</keyword>
<evidence type="ECO:0000256" key="7">
    <source>
        <dbReference type="SAM" id="MobiDB-lite"/>
    </source>
</evidence>
<dbReference type="Gene3D" id="3.30.160.190">
    <property type="entry name" value="atu1810 like domain"/>
    <property type="match status" value="1"/>
</dbReference>
<keyword evidence="3" id="KW-0679">Respiratory chain</keyword>